<organism evidence="2 3">
    <name type="scientific">Chitinophaga flava</name>
    <dbReference type="NCBI Taxonomy" id="2259036"/>
    <lineage>
        <taxon>Bacteria</taxon>
        <taxon>Pseudomonadati</taxon>
        <taxon>Bacteroidota</taxon>
        <taxon>Chitinophagia</taxon>
        <taxon>Chitinophagales</taxon>
        <taxon>Chitinophagaceae</taxon>
        <taxon>Chitinophaga</taxon>
    </lineage>
</organism>
<dbReference type="GO" id="GO:0006950">
    <property type="term" value="P:response to stress"/>
    <property type="evidence" value="ECO:0007669"/>
    <property type="project" value="TreeGrafter"/>
</dbReference>
<dbReference type="PRINTS" id="PR00598">
    <property type="entry name" value="HTHMARR"/>
</dbReference>
<dbReference type="PANTHER" id="PTHR33164">
    <property type="entry name" value="TRANSCRIPTIONAL REGULATOR, MARR FAMILY"/>
    <property type="match status" value="1"/>
</dbReference>
<dbReference type="GO" id="GO:0003700">
    <property type="term" value="F:DNA-binding transcription factor activity"/>
    <property type="evidence" value="ECO:0007669"/>
    <property type="project" value="InterPro"/>
</dbReference>
<dbReference type="InterPro" id="IPR000835">
    <property type="entry name" value="HTH_MarR-typ"/>
</dbReference>
<feature type="domain" description="HTH marR-type" evidence="1">
    <location>
        <begin position="1"/>
        <end position="136"/>
    </location>
</feature>
<dbReference type="EMBL" id="QFFJ01000002">
    <property type="protein sequence ID" value="RBL90653.1"/>
    <property type="molecule type" value="Genomic_DNA"/>
</dbReference>
<dbReference type="InterPro" id="IPR036388">
    <property type="entry name" value="WH-like_DNA-bd_sf"/>
</dbReference>
<keyword evidence="3" id="KW-1185">Reference proteome</keyword>
<proteinExistence type="predicted"/>
<dbReference type="Proteomes" id="UP000253410">
    <property type="component" value="Unassembled WGS sequence"/>
</dbReference>
<name>A0A365XWD5_9BACT</name>
<dbReference type="PANTHER" id="PTHR33164:SF101">
    <property type="entry name" value="TRANSCRIPTIONAL REPRESSOR MPRA"/>
    <property type="match status" value="1"/>
</dbReference>
<dbReference type="InterPro" id="IPR011991">
    <property type="entry name" value="ArsR-like_HTH"/>
</dbReference>
<evidence type="ECO:0000259" key="1">
    <source>
        <dbReference type="PROSITE" id="PS50995"/>
    </source>
</evidence>
<dbReference type="SUPFAM" id="SSF46785">
    <property type="entry name" value="Winged helix' DNA-binding domain"/>
    <property type="match status" value="1"/>
</dbReference>
<sequence length="143" mass="16400">MSTEAEQFEQAYTDLQCLIIAQVNKFSTEKLTATQFLILDVIIKQGDRTTSQLADYFRITAPAISRQIRKLMSDGLVIQKRDDTDRRSYFNSITPKGRKLVNEAGKLRKTMTTEISRILTAEDRKTFIRLCHHITSRISIGKS</sequence>
<dbReference type="InterPro" id="IPR001845">
    <property type="entry name" value="HTH_ArsR_DNA-bd_dom"/>
</dbReference>
<dbReference type="CDD" id="cd00090">
    <property type="entry name" value="HTH_ARSR"/>
    <property type="match status" value="1"/>
</dbReference>
<dbReference type="InterPro" id="IPR036390">
    <property type="entry name" value="WH_DNA-bd_sf"/>
</dbReference>
<dbReference type="PROSITE" id="PS50995">
    <property type="entry name" value="HTH_MARR_2"/>
    <property type="match status" value="1"/>
</dbReference>
<protein>
    <recommendedName>
        <fullName evidence="1">HTH marR-type domain-containing protein</fullName>
    </recommendedName>
</protein>
<dbReference type="SMART" id="SM00347">
    <property type="entry name" value="HTH_MARR"/>
    <property type="match status" value="1"/>
</dbReference>
<comment type="caution">
    <text evidence="2">The sequence shown here is derived from an EMBL/GenBank/DDBJ whole genome shotgun (WGS) entry which is preliminary data.</text>
</comment>
<evidence type="ECO:0000313" key="2">
    <source>
        <dbReference type="EMBL" id="RBL90653.1"/>
    </source>
</evidence>
<dbReference type="AlphaFoldDB" id="A0A365XWD5"/>
<dbReference type="SMART" id="SM00418">
    <property type="entry name" value="HTH_ARSR"/>
    <property type="match status" value="1"/>
</dbReference>
<reference evidence="2 3" key="1">
    <citation type="submission" date="2018-05" db="EMBL/GenBank/DDBJ databases">
        <title>Chitinophaga sp. K3CV102501T nov., isolated from isolated from a monsoon evergreen broad-leaved forest soil.</title>
        <authorList>
            <person name="Lv Y."/>
        </authorList>
    </citation>
    <scope>NUCLEOTIDE SEQUENCE [LARGE SCALE GENOMIC DNA]</scope>
    <source>
        <strain evidence="2 3">GDMCC 1.1325</strain>
    </source>
</reference>
<dbReference type="RefSeq" id="WP_113619410.1">
    <property type="nucleotide sequence ID" value="NZ_QFFJ01000002.1"/>
</dbReference>
<dbReference type="OrthoDB" id="1256198at2"/>
<dbReference type="Pfam" id="PF12802">
    <property type="entry name" value="MarR_2"/>
    <property type="match status" value="1"/>
</dbReference>
<dbReference type="Gene3D" id="1.10.10.10">
    <property type="entry name" value="Winged helix-like DNA-binding domain superfamily/Winged helix DNA-binding domain"/>
    <property type="match status" value="1"/>
</dbReference>
<dbReference type="InterPro" id="IPR039422">
    <property type="entry name" value="MarR/SlyA-like"/>
</dbReference>
<accession>A0A365XWD5</accession>
<evidence type="ECO:0000313" key="3">
    <source>
        <dbReference type="Proteomes" id="UP000253410"/>
    </source>
</evidence>
<gene>
    <name evidence="2" type="ORF">DF182_29835</name>
</gene>